<dbReference type="InterPro" id="IPR000887">
    <property type="entry name" value="Aldlse_KDPG_KHG"/>
</dbReference>
<keyword evidence="5" id="KW-0119">Carbohydrate metabolism</keyword>
<dbReference type="SUPFAM" id="SSF51569">
    <property type="entry name" value="Aldolase"/>
    <property type="match status" value="1"/>
</dbReference>
<sequence length="205" mass="22570">MKIEDYPKFTIIMRGYSFEEDRAILSAMKGLENQFAVEVTMNTPGAAGTIKRLNDEFGKKLIIGAGTVLSFEDEIEAIDAGAKFALSACTFTKPMIEYAKKRGVITVPGMMTPSEVLQQLRYGADIIKIFPATTVGPKYFKDIQGPLNHIRLMAVGGISKNNVHQFFENGADYAGIGSGAFNKEDIQKKNINNLHESLLELIKEA</sequence>
<evidence type="ECO:0000256" key="1">
    <source>
        <dbReference type="ARBA" id="ARBA00004761"/>
    </source>
</evidence>
<evidence type="ECO:0000256" key="2">
    <source>
        <dbReference type="ARBA" id="ARBA00006906"/>
    </source>
</evidence>
<evidence type="ECO:0000313" key="7">
    <source>
        <dbReference type="Proteomes" id="UP000464915"/>
    </source>
</evidence>
<evidence type="ECO:0000256" key="3">
    <source>
        <dbReference type="ARBA" id="ARBA00011233"/>
    </source>
</evidence>
<dbReference type="Proteomes" id="UP000464915">
    <property type="component" value="Chromosome"/>
</dbReference>
<evidence type="ECO:0000256" key="5">
    <source>
        <dbReference type="ARBA" id="ARBA00023277"/>
    </source>
</evidence>
<dbReference type="Pfam" id="PF01081">
    <property type="entry name" value="Aldolase"/>
    <property type="match status" value="1"/>
</dbReference>
<evidence type="ECO:0000313" key="6">
    <source>
        <dbReference type="EMBL" id="QHQ68939.1"/>
    </source>
</evidence>
<dbReference type="RefSeq" id="WP_065990156.1">
    <property type="nucleotide sequence ID" value="NZ_CP047142.1"/>
</dbReference>
<reference evidence="6 7" key="1">
    <citation type="submission" date="2019-12" db="EMBL/GenBank/DDBJ databases">
        <title>Complete Genome Sequences of Lactobacillus strains, C25 and P38, Isolated from Chicken Cecum.</title>
        <authorList>
            <person name="Hassan H.M."/>
            <person name="Mendoza M."/>
            <person name="Rezvani M."/>
            <person name="Koci M.D."/>
            <person name="Dickey A.N."/>
            <person name="Scholl E.H."/>
        </authorList>
    </citation>
    <scope>NUCLEOTIDE SEQUENCE [LARGE SCALE GENOMIC DNA]</scope>
    <source>
        <strain evidence="6 7">C25</strain>
    </source>
</reference>
<dbReference type="InterPro" id="IPR013785">
    <property type="entry name" value="Aldolase_TIM"/>
</dbReference>
<dbReference type="PANTHER" id="PTHR30246:SF1">
    <property type="entry name" value="2-DEHYDRO-3-DEOXY-6-PHOSPHOGALACTONATE ALDOLASE-RELATED"/>
    <property type="match status" value="1"/>
</dbReference>
<comment type="subunit">
    <text evidence="3">Homotrimer.</text>
</comment>
<gene>
    <name evidence="6" type="ORF">GSR61_10565</name>
</gene>
<dbReference type="GO" id="GO:0016829">
    <property type="term" value="F:lyase activity"/>
    <property type="evidence" value="ECO:0007669"/>
    <property type="project" value="UniProtKB-KW"/>
</dbReference>
<name>A0AB37DIJ5_9LACO</name>
<dbReference type="CDD" id="cd00452">
    <property type="entry name" value="KDPG_aldolase"/>
    <property type="match status" value="1"/>
</dbReference>
<proteinExistence type="inferred from homology"/>
<dbReference type="Gene3D" id="3.20.20.70">
    <property type="entry name" value="Aldolase class I"/>
    <property type="match status" value="1"/>
</dbReference>
<comment type="pathway">
    <text evidence="1">Carbohydrate acid metabolism.</text>
</comment>
<dbReference type="AlphaFoldDB" id="A0AB37DIJ5"/>
<protein>
    <submittedName>
        <fullName evidence="6">2-dehydro-3-deoxyphosphogluconate aldolase</fullName>
    </submittedName>
</protein>
<dbReference type="EMBL" id="CP047142">
    <property type="protein sequence ID" value="QHQ68939.1"/>
    <property type="molecule type" value="Genomic_DNA"/>
</dbReference>
<dbReference type="PANTHER" id="PTHR30246">
    <property type="entry name" value="2-KETO-3-DEOXY-6-PHOSPHOGLUCONATE ALDOLASE"/>
    <property type="match status" value="1"/>
</dbReference>
<comment type="similarity">
    <text evidence="2">Belongs to the KHG/KDPG aldolase family.</text>
</comment>
<evidence type="ECO:0000256" key="4">
    <source>
        <dbReference type="ARBA" id="ARBA00023239"/>
    </source>
</evidence>
<accession>A0AB37DIJ5</accession>
<keyword evidence="4" id="KW-0456">Lyase</keyword>
<organism evidence="6 7">
    <name type="scientific">Lactobacillus crispatus</name>
    <dbReference type="NCBI Taxonomy" id="47770"/>
    <lineage>
        <taxon>Bacteria</taxon>
        <taxon>Bacillati</taxon>
        <taxon>Bacillota</taxon>
        <taxon>Bacilli</taxon>
        <taxon>Lactobacillales</taxon>
        <taxon>Lactobacillaceae</taxon>
        <taxon>Lactobacillus</taxon>
    </lineage>
</organism>